<dbReference type="EC" id="1.14.99.29" evidence="9"/>
<dbReference type="STRING" id="1965070.A0A3S3P4N8"/>
<dbReference type="EMBL" id="NCKU01001152">
    <property type="protein sequence ID" value="RWS12942.1"/>
    <property type="molecule type" value="Genomic_DNA"/>
</dbReference>
<feature type="binding site" evidence="9">
    <location>
        <position position="208"/>
    </location>
    <ligand>
        <name>Fe cation</name>
        <dbReference type="ChEBI" id="CHEBI:24875"/>
        <label>2</label>
    </ligand>
</feature>
<dbReference type="AlphaFoldDB" id="A0A3S3P4N8"/>
<evidence type="ECO:0000313" key="12">
    <source>
        <dbReference type="EMBL" id="RWS12046.1"/>
    </source>
</evidence>
<dbReference type="UniPathway" id="UPA00354"/>
<evidence type="ECO:0000313" key="11">
    <source>
        <dbReference type="EMBL" id="RWS11655.1"/>
    </source>
</evidence>
<protein>
    <recommendedName>
        <fullName evidence="9">Deoxyhypusine hydroxylase</fullName>
        <shortName evidence="9">DOHH</shortName>
        <ecNumber evidence="9">1.14.99.29</ecNumber>
    </recommendedName>
    <alternativeName>
        <fullName evidence="9">Deoxyhypusine dioxygenase</fullName>
    </alternativeName>
    <alternativeName>
        <fullName evidence="9">Deoxyhypusine monooxygenase</fullName>
    </alternativeName>
</protein>
<keyword evidence="3 9" id="KW-0479">Metal-binding</keyword>
<feature type="binding site" evidence="9">
    <location>
        <position position="241"/>
    </location>
    <ligand>
        <name>Fe cation</name>
        <dbReference type="ChEBI" id="CHEBI:24875"/>
        <label>2</label>
    </ligand>
</feature>
<dbReference type="OrthoDB" id="421002at2759"/>
<gene>
    <name evidence="13" type="ORF">B4U79_04438</name>
    <name evidence="10" type="ORF">B4U79_05752</name>
    <name evidence="11" type="ORF">B4U79_12086</name>
    <name evidence="12" type="ORF">B4U79_12107</name>
</gene>
<proteinExistence type="inferred from homology"/>
<dbReference type="SMART" id="SM00567">
    <property type="entry name" value="EZ_HEAT"/>
    <property type="match status" value="6"/>
</dbReference>
<evidence type="ECO:0000256" key="5">
    <source>
        <dbReference type="ARBA" id="ARBA00023002"/>
    </source>
</evidence>
<comment type="caution">
    <text evidence="12">The sequence shown here is derived from an EMBL/GenBank/DDBJ whole genome shotgun (WGS) entry which is preliminary data.</text>
</comment>
<evidence type="ECO:0000256" key="2">
    <source>
        <dbReference type="ARBA" id="ARBA00005041"/>
    </source>
</evidence>
<comment type="similarity">
    <text evidence="9">Belongs to the deoxyhypusine hydroxylase family.</text>
</comment>
<dbReference type="InterPro" id="IPR004155">
    <property type="entry name" value="PBS_lyase_HEAT"/>
</dbReference>
<sequence>MKIEEIGFILTNRDECLAKRFRALFALRNAKGKQAIDYITQTLREDSSALLKHECCFCLGQMQDEYAIECLIRVLEDKREHPMVRHEAGEALGAIATEECLRVLRKYCDDECVEVAQTCQLAVKRIHSLREGEHFMQSVYNSVDPTPTAPETDIDALRQTLFAKESCLYDKYRTMFALRNLATEEAIKSLGEALVFYQDDQNNALLKHEIAYVLGQIQSPHSVSYLQKVLSDFNENEMVRHECAEALGSVASDESQQILNNFKNDEVTVVRESIEVALDMDEYEKSADQFLFLNSSQEARC</sequence>
<reference evidence="12" key="2">
    <citation type="submission" date="2018-11" db="EMBL/GenBank/DDBJ databases">
        <title>Trombidioid mite genomics.</title>
        <authorList>
            <person name="Dong X."/>
        </authorList>
    </citation>
    <scope>NUCLEOTIDE SEQUENCE</scope>
    <source>
        <strain evidence="12">UoL-WK</strain>
    </source>
</reference>
<dbReference type="SUPFAM" id="SSF48371">
    <property type="entry name" value="ARM repeat"/>
    <property type="match status" value="1"/>
</dbReference>
<dbReference type="EMBL" id="NCKU01001694">
    <property type="protein sequence ID" value="RWS11463.1"/>
    <property type="molecule type" value="Genomic_DNA"/>
</dbReference>
<feature type="binding site" evidence="9">
    <location>
        <position position="86"/>
    </location>
    <ligand>
        <name>Fe cation</name>
        <dbReference type="ChEBI" id="CHEBI:24875"/>
        <label>1</label>
    </ligand>
</feature>
<keyword evidence="5 9" id="KW-0560">Oxidoreductase</keyword>
<evidence type="ECO:0000256" key="9">
    <source>
        <dbReference type="HAMAP-Rule" id="MF_03101"/>
    </source>
</evidence>
<dbReference type="InterPro" id="IPR011989">
    <property type="entry name" value="ARM-like"/>
</dbReference>
<dbReference type="HAMAP" id="MF_03101">
    <property type="entry name" value="Deoxyhypusine_hydroxylase"/>
    <property type="match status" value="1"/>
</dbReference>
<feature type="binding site" evidence="9">
    <location>
        <position position="53"/>
    </location>
    <ligand>
        <name>Fe cation</name>
        <dbReference type="ChEBI" id="CHEBI:24875"/>
        <label>1</label>
    </ligand>
</feature>
<dbReference type="InterPro" id="IPR016024">
    <property type="entry name" value="ARM-type_fold"/>
</dbReference>
<accession>A0A3S3P4N8</accession>
<dbReference type="PANTHER" id="PTHR12697">
    <property type="entry name" value="PBS LYASE HEAT-LIKE PROTEIN"/>
    <property type="match status" value="1"/>
</dbReference>
<evidence type="ECO:0000313" key="13">
    <source>
        <dbReference type="EMBL" id="RWS12942.1"/>
    </source>
</evidence>
<dbReference type="PANTHER" id="PTHR12697:SF5">
    <property type="entry name" value="DEOXYHYPUSINE HYDROXYLASE"/>
    <property type="match status" value="1"/>
</dbReference>
<evidence type="ECO:0000256" key="3">
    <source>
        <dbReference type="ARBA" id="ARBA00022723"/>
    </source>
</evidence>
<keyword evidence="6 9" id="KW-0408">Iron</keyword>
<feature type="binding site" evidence="9">
    <location>
        <position position="242"/>
    </location>
    <ligand>
        <name>Fe cation</name>
        <dbReference type="ChEBI" id="CHEBI:24875"/>
        <label>2</label>
    </ligand>
</feature>
<comment type="function">
    <text evidence="9">Catalyzes the hydroxylation of the N(6)-(4-aminobutyl)-L-lysine intermediate to form hypusine, an essential post-translational modification only found in mature eIF-5A factor.</text>
</comment>
<dbReference type="EMBL" id="NCKU01001616">
    <property type="protein sequence ID" value="RWS11655.1"/>
    <property type="molecule type" value="Genomic_DNA"/>
</dbReference>
<keyword evidence="7 9" id="KW-0503">Monooxygenase</keyword>
<dbReference type="Pfam" id="PF13646">
    <property type="entry name" value="HEAT_2"/>
    <property type="match status" value="2"/>
</dbReference>
<comment type="catalytic activity">
    <reaction evidence="1 9">
        <text>[eIF5A protein]-deoxyhypusine + AH2 + O2 = [eIF5A protein]-hypusine + A + H2O</text>
        <dbReference type="Rhea" id="RHEA:14101"/>
        <dbReference type="Rhea" id="RHEA-COMP:10144"/>
        <dbReference type="Rhea" id="RHEA-COMP:12592"/>
        <dbReference type="ChEBI" id="CHEBI:13193"/>
        <dbReference type="ChEBI" id="CHEBI:15377"/>
        <dbReference type="ChEBI" id="CHEBI:15379"/>
        <dbReference type="ChEBI" id="CHEBI:17499"/>
        <dbReference type="ChEBI" id="CHEBI:82657"/>
        <dbReference type="ChEBI" id="CHEBI:91175"/>
        <dbReference type="EC" id="1.14.99.29"/>
    </reaction>
</comment>
<organism evidence="12 14">
    <name type="scientific">Dinothrombium tinctorium</name>
    <dbReference type="NCBI Taxonomy" id="1965070"/>
    <lineage>
        <taxon>Eukaryota</taxon>
        <taxon>Metazoa</taxon>
        <taxon>Ecdysozoa</taxon>
        <taxon>Arthropoda</taxon>
        <taxon>Chelicerata</taxon>
        <taxon>Arachnida</taxon>
        <taxon>Acari</taxon>
        <taxon>Acariformes</taxon>
        <taxon>Trombidiformes</taxon>
        <taxon>Prostigmata</taxon>
        <taxon>Anystina</taxon>
        <taxon>Parasitengona</taxon>
        <taxon>Trombidioidea</taxon>
        <taxon>Trombidiidae</taxon>
        <taxon>Dinothrombium</taxon>
    </lineage>
</organism>
<evidence type="ECO:0000256" key="4">
    <source>
        <dbReference type="ARBA" id="ARBA00022737"/>
    </source>
</evidence>
<evidence type="ECO:0000313" key="10">
    <source>
        <dbReference type="EMBL" id="RWS11463.1"/>
    </source>
</evidence>
<feature type="binding site" evidence="9">
    <location>
        <position position="209"/>
    </location>
    <ligand>
        <name>Fe cation</name>
        <dbReference type="ChEBI" id="CHEBI:24875"/>
        <label>2</label>
    </ligand>
</feature>
<feature type="binding site" evidence="9">
    <location>
        <position position="54"/>
    </location>
    <ligand>
        <name>Fe cation</name>
        <dbReference type="ChEBI" id="CHEBI:24875"/>
        <label>1</label>
    </ligand>
</feature>
<dbReference type="GO" id="GO:0046872">
    <property type="term" value="F:metal ion binding"/>
    <property type="evidence" value="ECO:0007669"/>
    <property type="project" value="UniProtKB-KW"/>
</dbReference>
<dbReference type="GO" id="GO:0019135">
    <property type="term" value="F:deoxyhypusine monooxygenase activity"/>
    <property type="evidence" value="ECO:0007669"/>
    <property type="project" value="UniProtKB-UniRule"/>
</dbReference>
<evidence type="ECO:0000256" key="6">
    <source>
        <dbReference type="ARBA" id="ARBA00023004"/>
    </source>
</evidence>
<name>A0A3S3P4N8_9ACAR</name>
<evidence type="ECO:0000256" key="7">
    <source>
        <dbReference type="ARBA" id="ARBA00023033"/>
    </source>
</evidence>
<dbReference type="EMBL" id="NCKU01001465">
    <property type="protein sequence ID" value="RWS12046.1"/>
    <property type="molecule type" value="Genomic_DNA"/>
</dbReference>
<evidence type="ECO:0000313" key="14">
    <source>
        <dbReference type="Proteomes" id="UP000285301"/>
    </source>
</evidence>
<keyword evidence="14" id="KW-1185">Reference proteome</keyword>
<comment type="cofactor">
    <cofactor evidence="9">
        <name>Fe(2+)</name>
        <dbReference type="ChEBI" id="CHEBI:29033"/>
    </cofactor>
    <text evidence="9">Binds 2 Fe(2+) ions per subunit.</text>
</comment>
<dbReference type="Proteomes" id="UP000285301">
    <property type="component" value="Unassembled WGS sequence"/>
</dbReference>
<dbReference type="InterPro" id="IPR027517">
    <property type="entry name" value="Deoxyhypusine_hydroxylase"/>
</dbReference>
<dbReference type="Gene3D" id="1.25.10.10">
    <property type="entry name" value="Leucine-rich Repeat Variant"/>
    <property type="match status" value="2"/>
</dbReference>
<evidence type="ECO:0000256" key="1">
    <source>
        <dbReference type="ARBA" id="ARBA00000068"/>
    </source>
</evidence>
<comment type="pathway">
    <text evidence="2 9">Protein modification; eIF5A hypusination.</text>
</comment>
<keyword evidence="8 9" id="KW-0386">Hypusine biosynthesis</keyword>
<reference evidence="12 14" key="1">
    <citation type="journal article" date="2018" name="Gigascience">
        <title>Genomes of trombidid mites reveal novel predicted allergens and laterally-transferred genes associated with secondary metabolism.</title>
        <authorList>
            <person name="Dong X."/>
            <person name="Chaisiri K."/>
            <person name="Xia D."/>
            <person name="Armstrong S.D."/>
            <person name="Fang Y."/>
            <person name="Donnelly M.J."/>
            <person name="Kadowaki T."/>
            <person name="McGarry J.W."/>
            <person name="Darby A.C."/>
            <person name="Makepeace B.L."/>
        </authorList>
    </citation>
    <scope>NUCLEOTIDE SEQUENCE [LARGE SCALE GENOMIC DNA]</scope>
    <source>
        <strain evidence="12">UoL-WK</strain>
    </source>
</reference>
<keyword evidence="4" id="KW-0677">Repeat</keyword>
<evidence type="ECO:0000256" key="8">
    <source>
        <dbReference type="ARBA" id="ARBA00023256"/>
    </source>
</evidence>
<feature type="binding site" evidence="9">
    <location>
        <position position="87"/>
    </location>
    <ligand>
        <name>Fe cation</name>
        <dbReference type="ChEBI" id="CHEBI:24875"/>
        <label>1</label>
    </ligand>
</feature>